<dbReference type="eggNOG" id="ENOG5030WTC">
    <property type="taxonomic scope" value="Bacteria"/>
</dbReference>
<keyword evidence="3" id="KW-1185">Reference proteome</keyword>
<dbReference type="HOGENOM" id="CLU_109826_1_0_10"/>
<evidence type="ECO:0000313" key="2">
    <source>
        <dbReference type="EMBL" id="ADR22428.1"/>
    </source>
</evidence>
<evidence type="ECO:0000256" key="1">
    <source>
        <dbReference type="SAM" id="SignalP"/>
    </source>
</evidence>
<reference evidence="2 3" key="1">
    <citation type="journal article" date="2011" name="Stand. Genomic Sci.">
        <title>Complete genome sequence of Marivirga tractuosa type strain (H-43).</title>
        <authorList>
            <person name="Pagani I."/>
            <person name="Chertkov O."/>
            <person name="Lapidus A."/>
            <person name="Lucas S."/>
            <person name="Del Rio T.G."/>
            <person name="Tice H."/>
            <person name="Copeland A."/>
            <person name="Cheng J.F."/>
            <person name="Nolan M."/>
            <person name="Saunders E."/>
            <person name="Pitluck S."/>
            <person name="Held B."/>
            <person name="Goodwin L."/>
            <person name="Liolios K."/>
            <person name="Ovchinikova G."/>
            <person name="Ivanova N."/>
            <person name="Mavromatis K."/>
            <person name="Pati A."/>
            <person name="Chen A."/>
            <person name="Palaniappan K."/>
            <person name="Land M."/>
            <person name="Hauser L."/>
            <person name="Jeffries C.D."/>
            <person name="Detter J.C."/>
            <person name="Han C."/>
            <person name="Tapia R."/>
            <person name="Ngatchou-Djao O.D."/>
            <person name="Rohde M."/>
            <person name="Goker M."/>
            <person name="Spring S."/>
            <person name="Sikorski J."/>
            <person name="Woyke T."/>
            <person name="Bristow J."/>
            <person name="Eisen J.A."/>
            <person name="Markowitz V."/>
            <person name="Hugenholtz P."/>
            <person name="Klenk H.P."/>
            <person name="Kyrpides N.C."/>
        </authorList>
    </citation>
    <scope>NUCLEOTIDE SEQUENCE [LARGE SCALE GENOMIC DNA]</scope>
    <source>
        <strain evidence="3">ATCC 23168 / DSM 4126 / NBRC 15989 / NCIMB 1408 / VKM B-1430 / H-43</strain>
    </source>
</reference>
<evidence type="ECO:0000313" key="3">
    <source>
        <dbReference type="Proteomes" id="UP000008720"/>
    </source>
</evidence>
<dbReference type="PROSITE" id="PS51257">
    <property type="entry name" value="PROKAR_LIPOPROTEIN"/>
    <property type="match status" value="1"/>
</dbReference>
<dbReference type="AlphaFoldDB" id="E4TN14"/>
<dbReference type="STRING" id="643867.Ftrac_2450"/>
<gene>
    <name evidence="2" type="ordered locus">Ftrac_2450</name>
</gene>
<accession>E4TN14</accession>
<proteinExistence type="predicted"/>
<feature type="signal peptide" evidence="1">
    <location>
        <begin position="1"/>
        <end position="25"/>
    </location>
</feature>
<feature type="chain" id="PRO_5003189937" description="Lipoprotein" evidence="1">
    <location>
        <begin position="26"/>
        <end position="213"/>
    </location>
</feature>
<name>E4TN14_MARTH</name>
<evidence type="ECO:0008006" key="4">
    <source>
        <dbReference type="Google" id="ProtNLM"/>
    </source>
</evidence>
<protein>
    <recommendedName>
        <fullName evidence="4">Lipoprotein</fullName>
    </recommendedName>
</protein>
<dbReference type="KEGG" id="mtt:Ftrac_2450"/>
<organism evidence="2 3">
    <name type="scientific">Marivirga tractuosa (strain ATCC 23168 / DSM 4126 / NBRC 15989 / NCIMB 1408 / VKM B-1430 / H-43)</name>
    <name type="common">Microscilla tractuosa</name>
    <name type="synonym">Flexibacter tractuosus</name>
    <dbReference type="NCBI Taxonomy" id="643867"/>
    <lineage>
        <taxon>Bacteria</taxon>
        <taxon>Pseudomonadati</taxon>
        <taxon>Bacteroidota</taxon>
        <taxon>Cytophagia</taxon>
        <taxon>Cytophagales</taxon>
        <taxon>Marivirgaceae</taxon>
        <taxon>Marivirga</taxon>
    </lineage>
</organism>
<keyword evidence="1" id="KW-0732">Signal</keyword>
<dbReference type="EMBL" id="CP002349">
    <property type="protein sequence ID" value="ADR22428.1"/>
    <property type="molecule type" value="Genomic_DNA"/>
</dbReference>
<dbReference type="Proteomes" id="UP000008720">
    <property type="component" value="Chromosome"/>
</dbReference>
<sequence length="213" mass="24142">MKSKPNIMKSHFNYFLLFLSFVFIASSCQKEDIKVEDELPPITQEGLNTFGCKIDGEVLVPKDGFSTNLFTGGTLVGLEAGYPRFGENPVKNYFYIRAGNFVDQGGDIIYLHLQDIDSTGEFELFNSTGNSLYENTNPYHSIIRLFDNSDNESRYFSFEKGGVIRVTRFDTLNHIASGTFEFDIVKESDPLSDTISVTDGRFDINWNTLNEQE</sequence>